<reference evidence="1 2" key="1">
    <citation type="submission" date="2020-02" db="EMBL/GenBank/DDBJ databases">
        <title>Complete genome sequences of six Lactobacillus iners strains isolated from the human vagina.</title>
        <authorList>
            <person name="France M.T."/>
            <person name="Rutt L."/>
            <person name="Narina S."/>
            <person name="Arbaugh S."/>
            <person name="Humphrys M.S."/>
            <person name="Ma B."/>
            <person name="Hayward M.R."/>
            <person name="Relman D."/>
            <person name="Kwon D.S."/>
            <person name="Ravel J."/>
        </authorList>
    </citation>
    <scope>NUCLEOTIDE SEQUENCE [LARGE SCALE GENOMIC DNA]</scope>
    <source>
        <strain evidence="1 2">C0210C1</strain>
    </source>
</reference>
<proteinExistence type="predicted"/>
<dbReference type="RefSeq" id="WP_006737665.1">
    <property type="nucleotide sequence ID" value="NZ_CP049228.1"/>
</dbReference>
<protein>
    <recommendedName>
        <fullName evidence="3">ArpU family transcriptional regulator</fullName>
    </recommendedName>
</protein>
<organism evidence="1 2">
    <name type="scientific">Lactobacillus iners</name>
    <dbReference type="NCBI Taxonomy" id="147802"/>
    <lineage>
        <taxon>Bacteria</taxon>
        <taxon>Bacillati</taxon>
        <taxon>Bacillota</taxon>
        <taxon>Bacilli</taxon>
        <taxon>Lactobacillales</taxon>
        <taxon>Lactobacillaceae</taxon>
        <taxon>Lactobacillus</taxon>
    </lineage>
</organism>
<name>A0A6G7B838_9LACO</name>
<dbReference type="EMBL" id="CP049228">
    <property type="protein sequence ID" value="QIH23580.1"/>
    <property type="molecule type" value="Genomic_DNA"/>
</dbReference>
<gene>
    <name evidence="1" type="ORF">G6Z83_02355</name>
</gene>
<evidence type="ECO:0000313" key="1">
    <source>
        <dbReference type="EMBL" id="QIH23580.1"/>
    </source>
</evidence>
<evidence type="ECO:0008006" key="3">
    <source>
        <dbReference type="Google" id="ProtNLM"/>
    </source>
</evidence>
<dbReference type="AlphaFoldDB" id="A0A6G7B838"/>
<dbReference type="Proteomes" id="UP000501676">
    <property type="component" value="Chromosome"/>
</dbReference>
<evidence type="ECO:0000313" key="2">
    <source>
        <dbReference type="Proteomes" id="UP000501676"/>
    </source>
</evidence>
<accession>A0A6G7B838</accession>
<sequence>MCDLGLIPDYYETARTAKKFLNRNLQHYLNLCGMHRNQLKSPQLSFAPGSTYQNGVEKRTIADLQTEIDVTDPAKRVVSAIYRSMDNCTDTMLKPYRKILLGTYIEGKTISQLSIETHLSEKSISNKKASALCEFADRLEYWKRFYNCASEIPYLIVEKR</sequence>